<keyword evidence="7" id="KW-1185">Reference proteome</keyword>
<reference evidence="6" key="1">
    <citation type="submission" date="2020-03" db="EMBL/GenBank/DDBJ databases">
        <title>Draft sequencing of Paenibacilllus sp. S3N08.</title>
        <authorList>
            <person name="Kim D.-U."/>
        </authorList>
    </citation>
    <scope>NUCLEOTIDE SEQUENCE</scope>
    <source>
        <strain evidence="6">S3N08</strain>
    </source>
</reference>
<evidence type="ECO:0000313" key="7">
    <source>
        <dbReference type="Proteomes" id="UP001165962"/>
    </source>
</evidence>
<dbReference type="PANTHER" id="PTHR43280">
    <property type="entry name" value="ARAC-FAMILY TRANSCRIPTIONAL REGULATOR"/>
    <property type="match status" value="1"/>
</dbReference>
<protein>
    <submittedName>
        <fullName evidence="6">Helix-turn-helix transcriptional regulator</fullName>
    </submittedName>
</protein>
<name>A0ABX0J2H5_9BACL</name>
<feature type="transmembrane region" description="Helical" evidence="4">
    <location>
        <begin position="12"/>
        <end position="33"/>
    </location>
</feature>
<dbReference type="SUPFAM" id="SSF46689">
    <property type="entry name" value="Homeodomain-like"/>
    <property type="match status" value="1"/>
</dbReference>
<proteinExistence type="predicted"/>
<evidence type="ECO:0000256" key="4">
    <source>
        <dbReference type="SAM" id="Phobius"/>
    </source>
</evidence>
<evidence type="ECO:0000259" key="5">
    <source>
        <dbReference type="PROSITE" id="PS01124"/>
    </source>
</evidence>
<keyword evidence="4" id="KW-1133">Transmembrane helix</keyword>
<evidence type="ECO:0000313" key="6">
    <source>
        <dbReference type="EMBL" id="NHN30173.1"/>
    </source>
</evidence>
<organism evidence="6 7">
    <name type="scientific">Paenibacillus agricola</name>
    <dbReference type="NCBI Taxonomy" id="2716264"/>
    <lineage>
        <taxon>Bacteria</taxon>
        <taxon>Bacillati</taxon>
        <taxon>Bacillota</taxon>
        <taxon>Bacilli</taxon>
        <taxon>Bacillales</taxon>
        <taxon>Paenibacillaceae</taxon>
        <taxon>Paenibacillus</taxon>
    </lineage>
</organism>
<keyword evidence="4" id="KW-0812">Transmembrane</keyword>
<keyword evidence="4" id="KW-0472">Membrane</keyword>
<dbReference type="RefSeq" id="WP_166148913.1">
    <property type="nucleotide sequence ID" value="NZ_JAAOIW010000003.1"/>
</dbReference>
<comment type="caution">
    <text evidence="6">The sequence shown here is derived from an EMBL/GenBank/DDBJ whole genome shotgun (WGS) entry which is preliminary data.</text>
</comment>
<gene>
    <name evidence="6" type="ORF">G9U52_10045</name>
</gene>
<evidence type="ECO:0000256" key="2">
    <source>
        <dbReference type="ARBA" id="ARBA00023125"/>
    </source>
</evidence>
<accession>A0ABX0J2H5</accession>
<keyword evidence="2" id="KW-0238">DNA-binding</keyword>
<dbReference type="EMBL" id="JAAOIW010000003">
    <property type="protein sequence ID" value="NHN30173.1"/>
    <property type="molecule type" value="Genomic_DNA"/>
</dbReference>
<evidence type="ECO:0000256" key="1">
    <source>
        <dbReference type="ARBA" id="ARBA00023015"/>
    </source>
</evidence>
<dbReference type="SMART" id="SM00342">
    <property type="entry name" value="HTH_ARAC"/>
    <property type="match status" value="1"/>
</dbReference>
<keyword evidence="1" id="KW-0805">Transcription regulation</keyword>
<keyword evidence="3" id="KW-0804">Transcription</keyword>
<dbReference type="Pfam" id="PF12833">
    <property type="entry name" value="HTH_18"/>
    <property type="match status" value="1"/>
</dbReference>
<evidence type="ECO:0000256" key="3">
    <source>
        <dbReference type="ARBA" id="ARBA00023163"/>
    </source>
</evidence>
<feature type="domain" description="HTH araC/xylS-type" evidence="5">
    <location>
        <begin position="610"/>
        <end position="708"/>
    </location>
</feature>
<feature type="transmembrane region" description="Helical" evidence="4">
    <location>
        <begin position="278"/>
        <end position="299"/>
    </location>
</feature>
<dbReference type="Gene3D" id="1.10.10.60">
    <property type="entry name" value="Homeodomain-like"/>
    <property type="match status" value="2"/>
</dbReference>
<dbReference type="InterPro" id="IPR009057">
    <property type="entry name" value="Homeodomain-like_sf"/>
</dbReference>
<sequence length="715" mass="83078">MLKKKWCAYRQTILICFLVAVLIYSFAYFVYLVKVQVDESEQFVESLRKTHEKLSTVLFVLEDQINSMYLQASLDSNLFYWMQQKESNVSNMYMLGEIQQNFIKVINSNPLIVSIYLYNKSNNTVLSTNHEFTRLEQFPDRDLFERRAEAGGNQWVEARAEKAGYGNHKTILTFVGNIRDLGWIAINVDEQRLFVDFPAMHNLLLMGKKNNILSSRIHLFEPMQQPFIDQLSQLAVTAHEPETIDNNDVFASARTPGEWKIVSFAPQIENTAGSKQRWNVIMMMFVTMTAAAICIYIYMRKHYFRPIVQYQTRFDKNLEDLRHNFILNILTGKLKAQDIWGKAQEMNLQFPTDRYMVIVYQIDDYYEYLLSMKQDERFFMDKTIYSAIKWTFMTKYAAYTVKAELEKIAILVSIPDDGKEEQFAQHVMGTIKYLQQEIKNTCNLTVCAGISNYPHALGNVHTGYFEAIAAVGYKAIYGRHSVIPYKEIPTKHLNQTVFPSIDMNELNGFIKEAELVRFEQKLNVIMGEVLNGGTFSFEFLNAVLSNVLFGLVKLALELRYDISNIVKEDIFMKLYSTEFADDKKQYVIYVAKAVSDYIHERKTGNNKTFQLIREYIDHNFDKPISLTTISDALGINASYVSSLIKNELGYGFVDYLNHLRIKKATLLLEDKSMAINKISEACGYDTVHSFIRNFKKIHFFTPSEYRNKINENHHV</sequence>
<dbReference type="InterPro" id="IPR018060">
    <property type="entry name" value="HTH_AraC"/>
</dbReference>
<dbReference type="PANTHER" id="PTHR43280:SF2">
    <property type="entry name" value="HTH-TYPE TRANSCRIPTIONAL REGULATOR EXSA"/>
    <property type="match status" value="1"/>
</dbReference>
<dbReference type="Proteomes" id="UP001165962">
    <property type="component" value="Unassembled WGS sequence"/>
</dbReference>
<dbReference type="PROSITE" id="PS01124">
    <property type="entry name" value="HTH_ARAC_FAMILY_2"/>
    <property type="match status" value="1"/>
</dbReference>